<keyword evidence="3 7" id="KW-0547">Nucleotide-binding</keyword>
<feature type="binding site" evidence="7">
    <location>
        <position position="47"/>
    </location>
    <ligand>
        <name>(6S)-5-formyl-5,6,7,8-tetrahydrofolate</name>
        <dbReference type="ChEBI" id="CHEBI:57457"/>
    </ligand>
</feature>
<feature type="binding site" evidence="7">
    <location>
        <begin position="296"/>
        <end position="299"/>
    </location>
    <ligand>
        <name>GTP</name>
        <dbReference type="ChEBI" id="CHEBI:37565"/>
    </ligand>
</feature>
<accession>A0A7C9KWY2</accession>
<dbReference type="GO" id="GO:0005525">
    <property type="term" value="F:GTP binding"/>
    <property type="evidence" value="ECO:0007669"/>
    <property type="project" value="UniProtKB-UniRule"/>
</dbReference>
<feature type="binding site" evidence="7">
    <location>
        <position position="252"/>
    </location>
    <ligand>
        <name>K(+)</name>
        <dbReference type="ChEBI" id="CHEBI:29103"/>
    </ligand>
</feature>
<feature type="binding site" evidence="7">
    <location>
        <position position="457"/>
    </location>
    <ligand>
        <name>(6S)-5-formyl-5,6,7,8-tetrahydrofolate</name>
        <dbReference type="ChEBI" id="CHEBI:57457"/>
    </ligand>
</feature>
<dbReference type="Pfam" id="PF12631">
    <property type="entry name" value="MnmE_helical"/>
    <property type="match status" value="1"/>
</dbReference>
<evidence type="ECO:0000256" key="6">
    <source>
        <dbReference type="ARBA" id="ARBA00023134"/>
    </source>
</evidence>
<gene>
    <name evidence="7 9" type="primary">mnmE</name>
    <name evidence="7" type="synonym">trmE</name>
    <name evidence="9" type="ORF">F3168_07090</name>
</gene>
<feature type="binding site" evidence="7">
    <location>
        <position position="271"/>
    </location>
    <ligand>
        <name>K(+)</name>
        <dbReference type="ChEBI" id="CHEBI:29103"/>
    </ligand>
</feature>
<proteinExistence type="inferred from homology"/>
<dbReference type="CDD" id="cd04164">
    <property type="entry name" value="trmE"/>
    <property type="match status" value="1"/>
</dbReference>
<feature type="binding site" evidence="7">
    <location>
        <position position="276"/>
    </location>
    <ligand>
        <name>K(+)</name>
        <dbReference type="ChEBI" id="CHEBI:29103"/>
    </ligand>
</feature>
<comment type="caution">
    <text evidence="7">Lacks conserved residue(s) required for the propagation of feature annotation.</text>
</comment>
<dbReference type="InterPro" id="IPR018948">
    <property type="entry name" value="GTP-bd_TrmE_N"/>
</dbReference>
<keyword evidence="6 7" id="KW-0342">GTP-binding</keyword>
<dbReference type="GO" id="GO:0005737">
    <property type="term" value="C:cytoplasm"/>
    <property type="evidence" value="ECO:0007669"/>
    <property type="project" value="UniProtKB-SubCell"/>
</dbReference>
<dbReference type="OrthoDB" id="9805918at2"/>
<comment type="subcellular location">
    <subcellularLocation>
        <location evidence="7">Cytoplasm</location>
    </subcellularLocation>
</comment>
<dbReference type="GO" id="GO:0030488">
    <property type="term" value="P:tRNA methylation"/>
    <property type="evidence" value="ECO:0007669"/>
    <property type="project" value="TreeGrafter"/>
</dbReference>
<dbReference type="InterPro" id="IPR031168">
    <property type="entry name" value="G_TrmE"/>
</dbReference>
<dbReference type="InterPro" id="IPR027266">
    <property type="entry name" value="TrmE/GcvT-like"/>
</dbReference>
<comment type="similarity">
    <text evidence="1 7">Belongs to the TRAFAC class TrmE-Era-EngA-EngB-Septin-like GTPase superfamily. TrmE GTPase family.</text>
</comment>
<organism evidence="9 10">
    <name type="scientific">Sandarakinorhabdus fusca</name>
    <dbReference type="NCBI Taxonomy" id="1439888"/>
    <lineage>
        <taxon>Bacteria</taxon>
        <taxon>Pseudomonadati</taxon>
        <taxon>Pseudomonadota</taxon>
        <taxon>Alphaproteobacteria</taxon>
        <taxon>Sphingomonadales</taxon>
        <taxon>Sphingosinicellaceae</taxon>
        <taxon>Sandarakinorhabdus</taxon>
    </lineage>
</organism>
<dbReference type="Pfam" id="PF01926">
    <property type="entry name" value="MMR_HSR1"/>
    <property type="match status" value="1"/>
</dbReference>
<evidence type="ECO:0000256" key="1">
    <source>
        <dbReference type="ARBA" id="ARBA00011043"/>
    </source>
</evidence>
<evidence type="ECO:0000259" key="8">
    <source>
        <dbReference type="PROSITE" id="PS51709"/>
    </source>
</evidence>
<dbReference type="Gene3D" id="3.40.50.300">
    <property type="entry name" value="P-loop containing nucleotide triphosphate hydrolases"/>
    <property type="match status" value="1"/>
</dbReference>
<evidence type="ECO:0000256" key="3">
    <source>
        <dbReference type="ARBA" id="ARBA00022741"/>
    </source>
</evidence>
<dbReference type="InterPro" id="IPR005225">
    <property type="entry name" value="Small_GTP-bd"/>
</dbReference>
<feature type="binding site" evidence="7">
    <location>
        <position position="256"/>
    </location>
    <ligand>
        <name>Mg(2+)</name>
        <dbReference type="ChEBI" id="CHEBI:18420"/>
    </ligand>
</feature>
<feature type="binding site" evidence="7">
    <location>
        <position position="144"/>
    </location>
    <ligand>
        <name>(6S)-5-formyl-5,6,7,8-tetrahydrofolate</name>
        <dbReference type="ChEBI" id="CHEBI:57457"/>
    </ligand>
</feature>
<dbReference type="AlphaFoldDB" id="A0A7C9KWY2"/>
<feature type="binding site" evidence="7">
    <location>
        <begin position="252"/>
        <end position="257"/>
    </location>
    <ligand>
        <name>GTP</name>
        <dbReference type="ChEBI" id="CHEBI:37565"/>
    </ligand>
</feature>
<keyword evidence="5 7" id="KW-0630">Potassium</keyword>
<feature type="binding site" evidence="7">
    <location>
        <begin position="271"/>
        <end position="277"/>
    </location>
    <ligand>
        <name>GTP</name>
        <dbReference type="ChEBI" id="CHEBI:37565"/>
    </ligand>
</feature>
<comment type="cofactor">
    <cofactor evidence="7">
        <name>K(+)</name>
        <dbReference type="ChEBI" id="CHEBI:29103"/>
    </cofactor>
    <text evidence="7">Binds 1 potassium ion per subunit.</text>
</comment>
<sequence length="457" mass="47357">MDSNNGKRCSWQRCRDRRNDASCPAVTRSTIAALATGRPPSAVAIIRISGPAAFAAVAGLCGSLPPPRRMSLRTLRDPNAQLLDSALIVVFPGTATASGEDLAELHLHGGAAVVSGVLDALTRHPDVRLAEAGEFTRRAFANGRLDLAQVEGLADLIAAETATQRGQALALAGGVLTRLADSWRDQILSVLAQAEAGLDFAEDEADVAAHIAQASTERLHLIAAELNALVADSGRAARIREGLTIAVIGPPNVGKSSLVNALSTRDMAIVTPIAGTTRDTIEVPMNLNGAAATLVDTAGLRATDDPIELEGIRRAKARAAAADLVLHISAPGVDEGGMPVGAWRVLNKCDLDPSAVTEVDYRVSALAGDGIAALRAALADWAAAATRPGEPALLAHARHRAAFADAAAAVQAAAGTDDEVLRAEDLRRAAHALGRIAGRVDVDDILDRIFGQFCIGK</sequence>
<keyword evidence="7" id="KW-0460">Magnesium</keyword>
<dbReference type="Gene3D" id="3.30.1360.120">
    <property type="entry name" value="Probable tRNA modification gtpase trme, domain 1"/>
    <property type="match status" value="1"/>
</dbReference>
<feature type="binding site" evidence="7">
    <location>
        <position position="273"/>
    </location>
    <ligand>
        <name>K(+)</name>
        <dbReference type="ChEBI" id="CHEBI:29103"/>
    </ligand>
</feature>
<dbReference type="GO" id="GO:0046872">
    <property type="term" value="F:metal ion binding"/>
    <property type="evidence" value="ECO:0007669"/>
    <property type="project" value="UniProtKB-KW"/>
</dbReference>
<feature type="binding site" evidence="7">
    <location>
        <position position="277"/>
    </location>
    <ligand>
        <name>Mg(2+)</name>
        <dbReference type="ChEBI" id="CHEBI:18420"/>
    </ligand>
</feature>
<keyword evidence="7" id="KW-0479">Metal-binding</keyword>
<comment type="function">
    <text evidence="7">Exhibits a very high intrinsic GTPase hydrolysis rate. Involved in the addition of a carboxymethylaminomethyl (cmnm) group at the wobble position (U34) of certain tRNAs, forming tRNA-cmnm(5)s(2)U34.</text>
</comment>
<dbReference type="Pfam" id="PF10396">
    <property type="entry name" value="TrmE_N"/>
    <property type="match status" value="1"/>
</dbReference>
<evidence type="ECO:0000256" key="2">
    <source>
        <dbReference type="ARBA" id="ARBA00022694"/>
    </source>
</evidence>
<dbReference type="PROSITE" id="PS51709">
    <property type="entry name" value="G_TRME"/>
    <property type="match status" value="1"/>
</dbReference>
<dbReference type="PANTHER" id="PTHR42714">
    <property type="entry name" value="TRNA MODIFICATION GTPASE GTPBP3"/>
    <property type="match status" value="1"/>
</dbReference>
<dbReference type="InterPro" id="IPR025867">
    <property type="entry name" value="MnmE_helical"/>
</dbReference>
<dbReference type="InterPro" id="IPR027368">
    <property type="entry name" value="MnmE_dom2"/>
</dbReference>
<dbReference type="FunFam" id="3.30.1360.120:FF:000007">
    <property type="entry name" value="tRNA modification GTPase GTPBP3, mitochondrial"/>
    <property type="match status" value="1"/>
</dbReference>
<dbReference type="EMBL" id="WIOL01000002">
    <property type="protein sequence ID" value="MQT17022.1"/>
    <property type="molecule type" value="Genomic_DNA"/>
</dbReference>
<feature type="domain" description="TrmE-type G" evidence="8">
    <location>
        <begin position="242"/>
        <end position="383"/>
    </location>
</feature>
<evidence type="ECO:0000313" key="9">
    <source>
        <dbReference type="EMBL" id="MQT17022.1"/>
    </source>
</evidence>
<dbReference type="SUPFAM" id="SSF52540">
    <property type="entry name" value="P-loop containing nucleoside triphosphate hydrolases"/>
    <property type="match status" value="1"/>
</dbReference>
<reference evidence="9 10" key="1">
    <citation type="submission" date="2019-09" db="EMBL/GenBank/DDBJ databases">
        <title>Polymorphobacter sp. isolated from a lake in China.</title>
        <authorList>
            <person name="Liu Z."/>
        </authorList>
    </citation>
    <scope>NUCLEOTIDE SEQUENCE [LARGE SCALE GENOMIC DNA]</scope>
    <source>
        <strain evidence="9 10">D40P</strain>
    </source>
</reference>
<keyword evidence="7" id="KW-0963">Cytoplasm</keyword>
<dbReference type="NCBIfam" id="TIGR00231">
    <property type="entry name" value="small_GTP"/>
    <property type="match status" value="1"/>
</dbReference>
<protein>
    <recommendedName>
        <fullName evidence="7">tRNA modification GTPase MnmE</fullName>
        <ecNumber evidence="7">3.6.-.-</ecNumber>
    </recommendedName>
</protein>
<dbReference type="HAMAP" id="MF_00379">
    <property type="entry name" value="GTPase_MnmE"/>
    <property type="match status" value="1"/>
</dbReference>
<dbReference type="GO" id="GO:0002098">
    <property type="term" value="P:tRNA wobble uridine modification"/>
    <property type="evidence" value="ECO:0007669"/>
    <property type="project" value="TreeGrafter"/>
</dbReference>
<dbReference type="GO" id="GO:0003924">
    <property type="term" value="F:GTPase activity"/>
    <property type="evidence" value="ECO:0007669"/>
    <property type="project" value="UniProtKB-UniRule"/>
</dbReference>
<dbReference type="InterPro" id="IPR004520">
    <property type="entry name" value="GTPase_MnmE"/>
</dbReference>
<dbReference type="Proteomes" id="UP000481327">
    <property type="component" value="Unassembled WGS sequence"/>
</dbReference>
<dbReference type="SUPFAM" id="SSF103025">
    <property type="entry name" value="Folate-binding domain"/>
    <property type="match status" value="1"/>
</dbReference>
<dbReference type="PANTHER" id="PTHR42714:SF2">
    <property type="entry name" value="TRNA MODIFICATION GTPASE GTPBP3, MITOCHONDRIAL"/>
    <property type="match status" value="1"/>
</dbReference>
<keyword evidence="2 7" id="KW-0819">tRNA processing</keyword>
<keyword evidence="10" id="KW-1185">Reference proteome</keyword>
<dbReference type="Gene3D" id="1.20.120.430">
    <property type="entry name" value="tRNA modification GTPase MnmE domain 2"/>
    <property type="match status" value="1"/>
</dbReference>
<dbReference type="RefSeq" id="WP_152577449.1">
    <property type="nucleotide sequence ID" value="NZ_JAATJI010000001.1"/>
</dbReference>
<evidence type="ECO:0000256" key="4">
    <source>
        <dbReference type="ARBA" id="ARBA00022801"/>
    </source>
</evidence>
<evidence type="ECO:0000256" key="7">
    <source>
        <dbReference type="HAMAP-Rule" id="MF_00379"/>
    </source>
</evidence>
<dbReference type="InterPro" id="IPR006073">
    <property type="entry name" value="GTP-bd"/>
</dbReference>
<dbReference type="InterPro" id="IPR027417">
    <property type="entry name" value="P-loop_NTPase"/>
</dbReference>
<comment type="caution">
    <text evidence="9">The sequence shown here is derived from an EMBL/GenBank/DDBJ whole genome shotgun (WGS) entry which is preliminary data.</text>
</comment>
<keyword evidence="4 7" id="KW-0378">Hydrolase</keyword>
<dbReference type="CDD" id="cd14858">
    <property type="entry name" value="TrmE_N"/>
    <property type="match status" value="1"/>
</dbReference>
<evidence type="ECO:0000313" key="10">
    <source>
        <dbReference type="Proteomes" id="UP000481327"/>
    </source>
</evidence>
<name>A0A7C9KWY2_9SPHN</name>
<comment type="subunit">
    <text evidence="7">Homodimer. Heterotetramer of two MnmE and two MnmG subunits.</text>
</comment>
<dbReference type="EC" id="3.6.-.-" evidence="7"/>
<evidence type="ECO:0000256" key="5">
    <source>
        <dbReference type="ARBA" id="ARBA00022958"/>
    </source>
</evidence>
<feature type="binding site" evidence="7">
    <location>
        <position position="104"/>
    </location>
    <ligand>
        <name>(6S)-5-formyl-5,6,7,8-tetrahydrofolate</name>
        <dbReference type="ChEBI" id="CHEBI:57457"/>
    </ligand>
</feature>
<dbReference type="SUPFAM" id="SSF116878">
    <property type="entry name" value="TrmE connector domain"/>
    <property type="match status" value="1"/>
</dbReference>
<dbReference type="NCBIfam" id="NF003661">
    <property type="entry name" value="PRK05291.1-3"/>
    <property type="match status" value="1"/>
</dbReference>